<evidence type="ECO:0000259" key="1">
    <source>
        <dbReference type="Pfam" id="PF08241"/>
    </source>
</evidence>
<dbReference type="AlphaFoldDB" id="A0A0U3TTQ1"/>
<sequence length="281" mass="29775">MQMVHMPRRHPVSAGFHLAGFRDVDGSQEADAYLAYLDSVGEVFREVIRFGVDSLRLRAGGAVLDVGCGHGACLPLLAQAVGSGGRVAGIDASAAMVAAAQRRVALQGLAAEVQRGDAHELPFGDGVFDAARIDRVLMFLRDPRRALAELKRVVRPGGRICVAEGDVGTHAIDADDVATTRTMLAALSDRSPHGWIGRRLRAMCVDAGLADIELNLVPILSTSYAEWNDRLGVESQAALAVSGGLVNAEAAAAWLDDLRTRDAQGRFTATALLFVVTATRP</sequence>
<feature type="domain" description="Methyltransferase type 11" evidence="1">
    <location>
        <begin position="64"/>
        <end position="161"/>
    </location>
</feature>
<dbReference type="PANTHER" id="PTHR43591:SF78">
    <property type="entry name" value="SLR0407 PROTEIN"/>
    <property type="match status" value="1"/>
</dbReference>
<accession>A0A0U3TTQ1</accession>
<evidence type="ECO:0000313" key="2">
    <source>
        <dbReference type="EMBL" id="ALV86541.1"/>
    </source>
</evidence>
<dbReference type="InterPro" id="IPR029063">
    <property type="entry name" value="SAM-dependent_MTases_sf"/>
</dbReference>
<dbReference type="SUPFAM" id="SSF53335">
    <property type="entry name" value="S-adenosyl-L-methionine-dependent methyltransferases"/>
    <property type="match status" value="1"/>
</dbReference>
<dbReference type="EMBL" id="KT944268">
    <property type="protein sequence ID" value="ALV86541.1"/>
    <property type="molecule type" value="Genomic_DNA"/>
</dbReference>
<name>A0A0U3TTQ1_9BACT</name>
<dbReference type="PANTHER" id="PTHR43591">
    <property type="entry name" value="METHYLTRANSFERASE"/>
    <property type="match status" value="1"/>
</dbReference>
<reference evidence="2" key="1">
    <citation type="submission" date="2015-10" db="EMBL/GenBank/DDBJ databases">
        <title>Biosynthesis of SCL-MCL polyhydroxyalkanoates by metagenomic clones in Pseudomonas putida.</title>
        <authorList>
            <person name="Cheng J."/>
            <person name="Charles T.C."/>
        </authorList>
    </citation>
    <scope>NUCLEOTIDE SEQUENCE</scope>
</reference>
<dbReference type="Pfam" id="PF08241">
    <property type="entry name" value="Methyltransf_11"/>
    <property type="match status" value="1"/>
</dbReference>
<dbReference type="Gene3D" id="3.40.50.150">
    <property type="entry name" value="Vaccinia Virus protein VP39"/>
    <property type="match status" value="1"/>
</dbReference>
<dbReference type="CDD" id="cd02440">
    <property type="entry name" value="AdoMet_MTases"/>
    <property type="match status" value="1"/>
</dbReference>
<organism evidence="2">
    <name type="scientific">uncultured bacterium 23</name>
    <dbReference type="NCBI Taxonomy" id="1748272"/>
    <lineage>
        <taxon>Bacteria</taxon>
        <taxon>environmental samples</taxon>
    </lineage>
</organism>
<dbReference type="GO" id="GO:0008757">
    <property type="term" value="F:S-adenosylmethionine-dependent methyltransferase activity"/>
    <property type="evidence" value="ECO:0007669"/>
    <property type="project" value="InterPro"/>
</dbReference>
<proteinExistence type="predicted"/>
<protein>
    <recommendedName>
        <fullName evidence="1">Methyltransferase type 11 domain-containing protein</fullName>
    </recommendedName>
</protein>
<dbReference type="InterPro" id="IPR013216">
    <property type="entry name" value="Methyltransf_11"/>
</dbReference>